<evidence type="ECO:0000313" key="2">
    <source>
        <dbReference type="EMBL" id="KRO72354.1"/>
    </source>
</evidence>
<reference evidence="2 3" key="1">
    <citation type="submission" date="2015-10" db="EMBL/GenBank/DDBJ databases">
        <title>Metagenome-Assembled Genomes uncover a global brackish microbiome.</title>
        <authorList>
            <person name="Hugerth L.W."/>
            <person name="Larsson J."/>
            <person name="Alneberg J."/>
            <person name="Lindh M.V."/>
            <person name="Legrand C."/>
            <person name="Pinhassi J."/>
            <person name="Andersson A.F."/>
        </authorList>
    </citation>
    <scope>NUCLEOTIDE SEQUENCE [LARGE SCALE GENOMIC DNA]</scope>
    <source>
        <strain evidence="2">BACL4 MAG-120507-bin80</strain>
    </source>
</reference>
<dbReference type="Pfam" id="PF13453">
    <property type="entry name" value="Zn_ribbon_TFIIB"/>
    <property type="match status" value="1"/>
</dbReference>
<protein>
    <recommendedName>
        <fullName evidence="1">Transcription factor zinc-finger domain-containing protein</fullName>
    </recommendedName>
</protein>
<comment type="caution">
    <text evidence="2">The sequence shown here is derived from an EMBL/GenBank/DDBJ whole genome shotgun (WGS) entry which is preliminary data.</text>
</comment>
<gene>
    <name evidence="2" type="ORF">ABR69_03175</name>
</gene>
<evidence type="ECO:0000259" key="1">
    <source>
        <dbReference type="Pfam" id="PF13453"/>
    </source>
</evidence>
<dbReference type="Proteomes" id="UP000051934">
    <property type="component" value="Unassembled WGS sequence"/>
</dbReference>
<sequence length="120" mass="13769">MHEIEIETLHGKVVIDKCERCEGLWFDNGEAEQLKNDWMADFADSGDPAIGKTYNAVRDIQCPRCGEPMQKINDAKQSHIEYEACAEHGLFMDAGEFTDYKHETLLDYFRALIASVKRRV</sequence>
<proteinExistence type="predicted"/>
<organism evidence="2 3">
    <name type="scientific">OM182 bacterium BACL3 MAG-120507-bin80</name>
    <dbReference type="NCBI Taxonomy" id="1655577"/>
    <lineage>
        <taxon>Bacteria</taxon>
        <taxon>Pseudomonadati</taxon>
        <taxon>Pseudomonadota</taxon>
        <taxon>Gammaproteobacteria</taxon>
        <taxon>OMG group</taxon>
        <taxon>OM182 clade</taxon>
    </lineage>
</organism>
<dbReference type="EMBL" id="LIBB01000076">
    <property type="protein sequence ID" value="KRO72354.1"/>
    <property type="molecule type" value="Genomic_DNA"/>
</dbReference>
<feature type="domain" description="Transcription factor zinc-finger" evidence="1">
    <location>
        <begin position="9"/>
        <end position="36"/>
    </location>
</feature>
<accession>A0A0R2SG86</accession>
<name>A0A0R2SG86_9GAMM</name>
<dbReference type="AlphaFoldDB" id="A0A0R2SG86"/>
<dbReference type="InterPro" id="IPR027392">
    <property type="entry name" value="TF_Znf"/>
</dbReference>
<evidence type="ECO:0000313" key="3">
    <source>
        <dbReference type="Proteomes" id="UP000051934"/>
    </source>
</evidence>